<evidence type="ECO:0000313" key="2">
    <source>
        <dbReference type="Proteomes" id="UP001162480"/>
    </source>
</evidence>
<accession>A0AA36BWA0</accession>
<dbReference type="AlphaFoldDB" id="A0AA36BWA0"/>
<evidence type="ECO:0000313" key="1">
    <source>
        <dbReference type="EMBL" id="CAI9741510.1"/>
    </source>
</evidence>
<proteinExistence type="predicted"/>
<keyword evidence="2" id="KW-1185">Reference proteome</keyword>
<dbReference type="EMBL" id="OX597839">
    <property type="protein sequence ID" value="CAI9741510.1"/>
    <property type="molecule type" value="Genomic_DNA"/>
</dbReference>
<protein>
    <submittedName>
        <fullName evidence="1">Uncharacterized protein</fullName>
    </submittedName>
</protein>
<reference evidence="1" key="1">
    <citation type="submission" date="2023-08" db="EMBL/GenBank/DDBJ databases">
        <authorList>
            <person name="Alioto T."/>
            <person name="Alioto T."/>
            <person name="Gomez Garrido J."/>
        </authorList>
    </citation>
    <scope>NUCLEOTIDE SEQUENCE</scope>
</reference>
<organism evidence="1 2">
    <name type="scientific">Octopus vulgaris</name>
    <name type="common">Common octopus</name>
    <dbReference type="NCBI Taxonomy" id="6645"/>
    <lineage>
        <taxon>Eukaryota</taxon>
        <taxon>Metazoa</taxon>
        <taxon>Spiralia</taxon>
        <taxon>Lophotrochozoa</taxon>
        <taxon>Mollusca</taxon>
        <taxon>Cephalopoda</taxon>
        <taxon>Coleoidea</taxon>
        <taxon>Octopodiformes</taxon>
        <taxon>Octopoda</taxon>
        <taxon>Incirrata</taxon>
        <taxon>Octopodidae</taxon>
        <taxon>Octopus</taxon>
    </lineage>
</organism>
<name>A0AA36BWA0_OCTVU</name>
<dbReference type="Proteomes" id="UP001162480">
    <property type="component" value="Chromosome 26"/>
</dbReference>
<gene>
    <name evidence="1" type="ORF">OCTVUL_1B012244</name>
</gene>
<sequence>MLAWLGRFNRGSGKPEGCTRLRSDLAVFLQLDALPNANHSVTVVGAFYVPPAQVPGEAGNGHGRIGAFYVPPARKPVEAALASATIRIVLFTYYQSRGPGICRVPVIGLVQFRFRFRFRN</sequence>